<dbReference type="InterPro" id="IPR013783">
    <property type="entry name" value="Ig-like_fold"/>
</dbReference>
<dbReference type="PANTHER" id="PTHR43651">
    <property type="entry name" value="1,4-ALPHA-GLUCAN-BRANCHING ENZYME"/>
    <property type="match status" value="1"/>
</dbReference>
<dbReference type="Proteomes" id="UP000032900">
    <property type="component" value="Unassembled WGS sequence"/>
</dbReference>
<reference evidence="4 5" key="1">
    <citation type="journal article" date="2015" name="Microbes Environ.">
        <title>Distribution and evolution of nitrogen fixation genes in the phylum bacteroidetes.</title>
        <authorList>
            <person name="Inoue J."/>
            <person name="Oshima K."/>
            <person name="Suda W."/>
            <person name="Sakamoto M."/>
            <person name="Iino T."/>
            <person name="Noda S."/>
            <person name="Hongoh Y."/>
            <person name="Hattori M."/>
            <person name="Ohkuma M."/>
        </authorList>
    </citation>
    <scope>NUCLEOTIDE SEQUENCE [LARGE SCALE GENOMIC DNA]</scope>
    <source>
        <strain evidence="4">JCM 15548</strain>
    </source>
</reference>
<comment type="caution">
    <text evidence="4">The sequence shown here is derived from an EMBL/GenBank/DDBJ whole genome shotgun (WGS) entry which is preliminary data.</text>
</comment>
<feature type="domain" description="Glycosyl hydrolase family 13 catalytic" evidence="3">
    <location>
        <begin position="386"/>
        <end position="746"/>
    </location>
</feature>
<dbReference type="GO" id="GO:0005975">
    <property type="term" value="P:carbohydrate metabolic process"/>
    <property type="evidence" value="ECO:0007669"/>
    <property type="project" value="InterPro"/>
</dbReference>
<dbReference type="SMART" id="SM00642">
    <property type="entry name" value="Aamy"/>
    <property type="match status" value="1"/>
</dbReference>
<keyword evidence="2" id="KW-0732">Signal</keyword>
<dbReference type="InterPro" id="IPR017853">
    <property type="entry name" value="GH"/>
</dbReference>
<keyword evidence="1" id="KW-0119">Carbohydrate metabolism</keyword>
<dbReference type="InterPro" id="IPR006047">
    <property type="entry name" value="GH13_cat_dom"/>
</dbReference>
<name>A0A0E9LXA4_9BACT</name>
<dbReference type="CDD" id="cd11350">
    <property type="entry name" value="AmyAc_4"/>
    <property type="match status" value="1"/>
</dbReference>
<evidence type="ECO:0000313" key="5">
    <source>
        <dbReference type="Proteomes" id="UP000032900"/>
    </source>
</evidence>
<dbReference type="SUPFAM" id="SSF81296">
    <property type="entry name" value="E set domains"/>
    <property type="match status" value="1"/>
</dbReference>
<dbReference type="STRING" id="1236989.JCM15548_11679"/>
<gene>
    <name evidence="4" type="ORF">JCM15548_11679</name>
</gene>
<dbReference type="SUPFAM" id="SSF51445">
    <property type="entry name" value="(Trans)glycosidases"/>
    <property type="match status" value="1"/>
</dbReference>
<dbReference type="GO" id="GO:0005737">
    <property type="term" value="C:cytoplasm"/>
    <property type="evidence" value="ECO:0007669"/>
    <property type="project" value="TreeGrafter"/>
</dbReference>
<evidence type="ECO:0000259" key="3">
    <source>
        <dbReference type="SMART" id="SM00642"/>
    </source>
</evidence>
<feature type="chain" id="PRO_5002428604" description="Glycosyl hydrolase family 13 catalytic domain-containing protein" evidence="2">
    <location>
        <begin position="20"/>
        <end position="808"/>
    </location>
</feature>
<proteinExistence type="predicted"/>
<evidence type="ECO:0000313" key="4">
    <source>
        <dbReference type="EMBL" id="GAO29490.1"/>
    </source>
</evidence>
<dbReference type="GO" id="GO:0004553">
    <property type="term" value="F:hydrolase activity, hydrolyzing O-glycosyl compounds"/>
    <property type="evidence" value="ECO:0007669"/>
    <property type="project" value="InterPro"/>
</dbReference>
<keyword evidence="5" id="KW-1185">Reference proteome</keyword>
<dbReference type="EMBL" id="BAZW01000009">
    <property type="protein sequence ID" value="GAO29490.1"/>
    <property type="molecule type" value="Genomic_DNA"/>
</dbReference>
<dbReference type="AlphaFoldDB" id="A0A0E9LXA4"/>
<organism evidence="4 5">
    <name type="scientific">Geofilum rubicundum JCM 15548</name>
    <dbReference type="NCBI Taxonomy" id="1236989"/>
    <lineage>
        <taxon>Bacteria</taxon>
        <taxon>Pseudomonadati</taxon>
        <taxon>Bacteroidota</taxon>
        <taxon>Bacteroidia</taxon>
        <taxon>Marinilabiliales</taxon>
        <taxon>Marinilabiliaceae</taxon>
        <taxon>Geofilum</taxon>
    </lineage>
</organism>
<dbReference type="Pfam" id="PF02922">
    <property type="entry name" value="CBM_48"/>
    <property type="match status" value="1"/>
</dbReference>
<accession>A0A0E9LXA4</accession>
<dbReference type="InterPro" id="IPR004193">
    <property type="entry name" value="Glyco_hydro_13_N"/>
</dbReference>
<dbReference type="PANTHER" id="PTHR43651:SF3">
    <property type="entry name" value="1,4-ALPHA-GLUCAN-BRANCHING ENZYME"/>
    <property type="match status" value="1"/>
</dbReference>
<dbReference type="Gene3D" id="2.60.40.10">
    <property type="entry name" value="Immunoglobulins"/>
    <property type="match status" value="1"/>
</dbReference>
<dbReference type="Pfam" id="PF00128">
    <property type="entry name" value="Alpha-amylase"/>
    <property type="match status" value="2"/>
</dbReference>
<feature type="signal peptide" evidence="2">
    <location>
        <begin position="1"/>
        <end position="19"/>
    </location>
</feature>
<sequence>MQKYLLLFLVILVSTWSQAQVVSSTPSIAVEGQAVTITFRADEGTKGLMGFTGDVYAHTGVITSESTGNSDWKYVVAAWGVNVPKAKLTRIATDLYELEISSDIRSYYGVPEGEDILKMAFVFRSATQVNGSWLEGKATGGTDILVDVYKEGLTALLSAPAADALFLPGEEIVVTGSGLNADGLRLYLNDALVKESTDLSLSHTLTAPASGSHELRLEAYKGTAVETQAISFYIREAVETAPRPANLRLGANVVDANKVTLVLQAPHKEFVYVLGDFNGWAPTPESQMKKDGEYFWLTIDQLEAGQEYAYQYYIDGELRLADPYTNKVLDGWNDKYIEDRVYPDLKPFPHEFTTGLVSVLNTAPEQYQWQVNDFQAPAKERMVVYEVLIRDFTANGDIKTITDTLDYFQRLGVNAIELMPFNEFEGNDSWGYNPSFFFAPDKAYGTMNDYKTFIDACHERGIAVIMDMVLNHSYSQSPLLQMYFDEGKPSADNPWYNQAHNMQNTGAQWGYDFNHESLYTQALVDSILSFWMEEFKIDGFRLDFTKGFTNTVYGPTSWASAYDASRIAILKRMADQVWTVKNDAIIIFEHLSDNSEEKELAEHGILLWGNINHNFSEAVMGYNESGKSNLDWSSYKQRTWNEPNLIAYMESHDEERVTYKALTYGKVAGDYSVKDLDTALERHQAAAAFLMVVPGPKMIWQFGELGYDISIDNGGRLGKKPPKWDYMDVPARRELWQVYAELIQMKTLEPVFSTSDYTIDVYGAVKKAALNGTNNQVRLVGNFDVVAIVLPLSFHLPAGGTIILKGTV</sequence>
<evidence type="ECO:0000256" key="2">
    <source>
        <dbReference type="SAM" id="SignalP"/>
    </source>
</evidence>
<dbReference type="GO" id="GO:0003844">
    <property type="term" value="F:1,4-alpha-glucan branching enzyme activity"/>
    <property type="evidence" value="ECO:0007669"/>
    <property type="project" value="TreeGrafter"/>
</dbReference>
<dbReference type="RefSeq" id="WP_227625552.1">
    <property type="nucleotide sequence ID" value="NZ_BAZW01000009.1"/>
</dbReference>
<dbReference type="InterPro" id="IPR014756">
    <property type="entry name" value="Ig_E-set"/>
</dbReference>
<dbReference type="Gene3D" id="3.20.20.80">
    <property type="entry name" value="Glycosidases"/>
    <property type="match status" value="1"/>
</dbReference>
<evidence type="ECO:0000256" key="1">
    <source>
        <dbReference type="ARBA" id="ARBA00023277"/>
    </source>
</evidence>
<protein>
    <recommendedName>
        <fullName evidence="3">Glycosyl hydrolase family 13 catalytic domain-containing protein</fullName>
    </recommendedName>
</protein>